<feature type="domain" description="Ndc10" evidence="2">
    <location>
        <begin position="272"/>
        <end position="352"/>
    </location>
</feature>
<evidence type="ECO:0000313" key="4">
    <source>
        <dbReference type="Proteomes" id="UP000077521"/>
    </source>
</evidence>
<protein>
    <recommendedName>
        <fullName evidence="2">Ndc10 domain-containing protein</fullName>
    </recommendedName>
</protein>
<evidence type="ECO:0000259" key="2">
    <source>
        <dbReference type="Pfam" id="PF16787"/>
    </source>
</evidence>
<reference evidence="3" key="1">
    <citation type="submission" date="2016-04" db="EMBL/GenBank/DDBJ databases">
        <authorList>
            <person name="Nguyen H.D."/>
            <person name="Samba Siva P."/>
            <person name="Cullis J."/>
            <person name="Levesque C.A."/>
            <person name="Hambleton S."/>
        </authorList>
    </citation>
    <scope>NUCLEOTIDE SEQUENCE</scope>
    <source>
        <strain evidence="3">DAOMC 236416</strain>
    </source>
</reference>
<name>A0A177TS87_9BASI</name>
<dbReference type="Proteomes" id="UP000077521">
    <property type="component" value="Unassembled WGS sequence"/>
</dbReference>
<dbReference type="AlphaFoldDB" id="A0A177TS87"/>
<proteinExistence type="predicted"/>
<evidence type="ECO:0000256" key="1">
    <source>
        <dbReference type="SAM" id="MobiDB-lite"/>
    </source>
</evidence>
<sequence>MPAARDTPAFSSASGSAVSAVRVIPRLLALLRARQYPLSKSDCDSYLHEYERYCEGREEAIIAPYPITAAKAALFINYSMKREHYVSGRREAGGETRKTIPRTQLGVSAIEQRVNALERFQNANEDDWSQHLEYKAPRPATMLQFPGLSQTKSATSATERAQDKSQEQKALGSSSAHDGAVRKMFPANKVAVGKTTHAGRAAGAMHARENGASVDGAKALGGWSDSGSFRSCYDRSFLSTRSGRWLASTAKILTLTMFPELRPFVDVLSLYTSLSDPPSALMEQLFPGLEDERARLKERRASTGNAKDYALSAFLNCLEWFREVLLQDAAVLRQHPHWSDFHIFSACPVFSSPAIHTFAMALNTAVRSIDSESERQLAQLPQHLGAGVKLALIDIKTDPERRDDEMNKKLDACLHRLDLILSAGVPIGDESIDPVLLEHDARKRLTIGGSTATTTLTQTTLKSSSTTITAFDSSHAIALVPPPPPTPPSHLHAPQRSSSSPRHYARFAAWAFHSTFSANTASILCYCAIARHPCAIPGAAAEYGCAEGKGGRVEGRRGRAMGKEASRSERAVEMRPHVGEACPILPIQTESLSTRSVDGVQYGRQWTLWNAAYGAGVGHIMEIGIRDEAGVESAEEGHRRS</sequence>
<evidence type="ECO:0000313" key="3">
    <source>
        <dbReference type="EMBL" id="KAE8250138.1"/>
    </source>
</evidence>
<gene>
    <name evidence="3" type="ORF">A4X13_0g4936</name>
</gene>
<organism evidence="3 4">
    <name type="scientific">Tilletia indica</name>
    <dbReference type="NCBI Taxonomy" id="43049"/>
    <lineage>
        <taxon>Eukaryota</taxon>
        <taxon>Fungi</taxon>
        <taxon>Dikarya</taxon>
        <taxon>Basidiomycota</taxon>
        <taxon>Ustilaginomycotina</taxon>
        <taxon>Exobasidiomycetes</taxon>
        <taxon>Tilletiales</taxon>
        <taxon>Tilletiaceae</taxon>
        <taxon>Tilletia</taxon>
    </lineage>
</organism>
<dbReference type="InterPro" id="IPR038279">
    <property type="entry name" value="Ndc10_dom2_sf"/>
</dbReference>
<comment type="caution">
    <text evidence="3">The sequence shown here is derived from an EMBL/GenBank/DDBJ whole genome shotgun (WGS) entry which is preliminary data.</text>
</comment>
<keyword evidence="4" id="KW-1185">Reference proteome</keyword>
<dbReference type="GO" id="GO:0003677">
    <property type="term" value="F:DNA binding"/>
    <property type="evidence" value="ECO:0007669"/>
    <property type="project" value="InterPro"/>
</dbReference>
<reference evidence="3" key="2">
    <citation type="journal article" date="2019" name="IMA Fungus">
        <title>Genome sequencing and comparison of five Tilletia species to identify candidate genes for the detection of regulated species infecting wheat.</title>
        <authorList>
            <person name="Nguyen H.D.T."/>
            <person name="Sultana T."/>
            <person name="Kesanakurti P."/>
            <person name="Hambleton S."/>
        </authorList>
    </citation>
    <scope>NUCLEOTIDE SEQUENCE</scope>
    <source>
        <strain evidence="3">DAOMC 236416</strain>
    </source>
</reference>
<dbReference type="Pfam" id="PF16787">
    <property type="entry name" value="NDC10_II"/>
    <property type="match status" value="1"/>
</dbReference>
<dbReference type="EMBL" id="LWDF02000349">
    <property type="protein sequence ID" value="KAE8250138.1"/>
    <property type="molecule type" value="Genomic_DNA"/>
</dbReference>
<accession>A0A177TS87</accession>
<dbReference type="Gene3D" id="1.10.443.20">
    <property type="entry name" value="Centromere DNA-binding protein complex CBF3 subunit, domain 2"/>
    <property type="match status" value="1"/>
</dbReference>
<dbReference type="InterPro" id="IPR031872">
    <property type="entry name" value="NDC10_II"/>
</dbReference>
<feature type="compositionally biased region" description="Polar residues" evidence="1">
    <location>
        <begin position="147"/>
        <end position="159"/>
    </location>
</feature>
<feature type="region of interest" description="Disordered" evidence="1">
    <location>
        <begin position="141"/>
        <end position="178"/>
    </location>
</feature>